<evidence type="ECO:0000313" key="5">
    <source>
        <dbReference type="Proteomes" id="UP001064087"/>
    </source>
</evidence>
<dbReference type="Pfam" id="PF00459">
    <property type="entry name" value="Inositol_P"/>
    <property type="match status" value="1"/>
</dbReference>
<sequence>MPVPDLELLQDAAQAAGEVAKGYAGQTAQRWDKPDNAGPVTEADLAVNETLETILRRARPGYGWLSEESEDSPARLDAEHVFIIDPIDGTRSFIEGSGAWAHSIAIARRGVVTAAVIYLPRKDKLYAATAGQGATLNGTPLRVSAQAAMDGATVLGTKPTYAPENWRIPLPAFQRAYRPSLAYRLACVAEGRFDAMLTLRPTWEWDVAAGDLILREAGAQVSDRRGEVLRFNNAVPQVGGVIAAGPALHRELLGALA</sequence>
<organism evidence="4 5">
    <name type="scientific">Roseovarius pelagicus</name>
    <dbReference type="NCBI Taxonomy" id="2980108"/>
    <lineage>
        <taxon>Bacteria</taxon>
        <taxon>Pseudomonadati</taxon>
        <taxon>Pseudomonadota</taxon>
        <taxon>Alphaproteobacteria</taxon>
        <taxon>Rhodobacterales</taxon>
        <taxon>Roseobacteraceae</taxon>
        <taxon>Roseovarius</taxon>
    </lineage>
</organism>
<evidence type="ECO:0000256" key="2">
    <source>
        <dbReference type="ARBA" id="ARBA00022723"/>
    </source>
</evidence>
<name>A0ABY6D649_9RHOB</name>
<protein>
    <submittedName>
        <fullName evidence="4">3'(2'),5'-bisphosphate nucleotidase CysQ</fullName>
    </submittedName>
</protein>
<dbReference type="PRINTS" id="PR00377">
    <property type="entry name" value="IMPHPHTASES"/>
</dbReference>
<reference evidence="4" key="1">
    <citation type="submission" date="2022-10" db="EMBL/GenBank/DDBJ databases">
        <title>Roseovarius pelagicus sp. nov., isolated from Arctic seawater.</title>
        <authorList>
            <person name="Hong Y.W."/>
            <person name="Hwang C.Y."/>
        </authorList>
    </citation>
    <scope>NUCLEOTIDE SEQUENCE</scope>
    <source>
        <strain evidence="4">HL-MP18</strain>
    </source>
</reference>
<dbReference type="Gene3D" id="3.40.190.80">
    <property type="match status" value="1"/>
</dbReference>
<dbReference type="SUPFAM" id="SSF56655">
    <property type="entry name" value="Carbohydrate phosphatase"/>
    <property type="match status" value="1"/>
</dbReference>
<comment type="similarity">
    <text evidence="1">Belongs to the inositol monophosphatase superfamily.</text>
</comment>
<dbReference type="CDD" id="cd01638">
    <property type="entry name" value="CysQ"/>
    <property type="match status" value="1"/>
</dbReference>
<accession>A0ABY6D649</accession>
<dbReference type="InterPro" id="IPR000760">
    <property type="entry name" value="Inositol_monophosphatase-like"/>
</dbReference>
<dbReference type="PANTHER" id="PTHR20854:SF4">
    <property type="entry name" value="INOSITOL-1-MONOPHOSPHATASE-RELATED"/>
    <property type="match status" value="1"/>
</dbReference>
<keyword evidence="2" id="KW-0479">Metal-binding</keyword>
<dbReference type="InterPro" id="IPR020550">
    <property type="entry name" value="Inositol_monophosphatase_CS"/>
</dbReference>
<dbReference type="Gene3D" id="3.30.540.10">
    <property type="entry name" value="Fructose-1,6-Bisphosphatase, subunit A, domain 1"/>
    <property type="match status" value="1"/>
</dbReference>
<keyword evidence="5" id="KW-1185">Reference proteome</keyword>
<gene>
    <name evidence="4" type="ORF">N7U68_10735</name>
</gene>
<proteinExistence type="inferred from homology"/>
<dbReference type="RefSeq" id="WP_263046794.1">
    <property type="nucleotide sequence ID" value="NZ_CP106738.1"/>
</dbReference>
<dbReference type="EMBL" id="CP106738">
    <property type="protein sequence ID" value="UXX81617.1"/>
    <property type="molecule type" value="Genomic_DNA"/>
</dbReference>
<evidence type="ECO:0000313" key="4">
    <source>
        <dbReference type="EMBL" id="UXX81617.1"/>
    </source>
</evidence>
<dbReference type="PANTHER" id="PTHR20854">
    <property type="entry name" value="INOSITOL MONOPHOSPHATASE"/>
    <property type="match status" value="1"/>
</dbReference>
<evidence type="ECO:0000256" key="1">
    <source>
        <dbReference type="ARBA" id="ARBA00009759"/>
    </source>
</evidence>
<evidence type="ECO:0000256" key="3">
    <source>
        <dbReference type="ARBA" id="ARBA00022842"/>
    </source>
</evidence>
<dbReference type="Proteomes" id="UP001064087">
    <property type="component" value="Chromosome"/>
</dbReference>
<dbReference type="PROSITE" id="PS00630">
    <property type="entry name" value="IMP_2"/>
    <property type="match status" value="1"/>
</dbReference>
<keyword evidence="3" id="KW-0460">Magnesium</keyword>